<dbReference type="Pfam" id="PF13523">
    <property type="entry name" value="Acetyltransf_8"/>
    <property type="match status" value="1"/>
</dbReference>
<gene>
    <name evidence="6" type="ORF">SSP531S_18820</name>
</gene>
<reference evidence="6 7" key="1">
    <citation type="submission" date="2018-07" db="EMBL/GenBank/DDBJ databases">
        <title>Whole Genome Shotgun Sequence of Streptomyces spongiicola strain 531S.</title>
        <authorList>
            <person name="Dohra H."/>
            <person name="Kodani S."/>
        </authorList>
    </citation>
    <scope>NUCLEOTIDE SEQUENCE [LARGE SCALE GENOMIC DNA]</scope>
    <source>
        <strain evidence="6 7">531S</strain>
    </source>
</reference>
<evidence type="ECO:0000259" key="5">
    <source>
        <dbReference type="SMART" id="SM01006"/>
    </source>
</evidence>
<name>A0A388SVT0_9ACTN</name>
<dbReference type="InterPro" id="IPR016181">
    <property type="entry name" value="Acyl_CoA_acyltransferase"/>
</dbReference>
<dbReference type="GO" id="GO:0016410">
    <property type="term" value="F:N-acyltransferase activity"/>
    <property type="evidence" value="ECO:0007669"/>
    <property type="project" value="TreeGrafter"/>
</dbReference>
<protein>
    <recommendedName>
        <fullName evidence="3">Lysine N-acyltransferase MbtK</fullName>
    </recommendedName>
    <alternativeName>
        <fullName evidence="4">Mycobactin synthase protein K</fullName>
    </alternativeName>
</protein>
<dbReference type="Proteomes" id="UP000265354">
    <property type="component" value="Unassembled WGS sequence"/>
</dbReference>
<comment type="caution">
    <text evidence="6">The sequence shown here is derived from an EMBL/GenBank/DDBJ whole genome shotgun (WGS) entry which is preliminary data.</text>
</comment>
<comment type="function">
    <text evidence="1">Acyltransferase required for the direct transfer of medium- to long-chain fatty acyl moieties from a carrier protein (MbtL) on to the epsilon-amino group of lysine residue in the mycobactin core.</text>
</comment>
<dbReference type="AlphaFoldDB" id="A0A388SVT0"/>
<evidence type="ECO:0000256" key="2">
    <source>
        <dbReference type="ARBA" id="ARBA00005102"/>
    </source>
</evidence>
<dbReference type="SMART" id="SM01006">
    <property type="entry name" value="AlcB"/>
    <property type="match status" value="1"/>
</dbReference>
<dbReference type="PANTHER" id="PTHR31438:SF1">
    <property type="entry name" value="LYSINE N-ACYLTRANSFERASE C17G9.06C-RELATED"/>
    <property type="match status" value="1"/>
</dbReference>
<dbReference type="SUPFAM" id="SSF55729">
    <property type="entry name" value="Acyl-CoA N-acyltransferases (Nat)"/>
    <property type="match status" value="1"/>
</dbReference>
<keyword evidence="6" id="KW-0808">Transferase</keyword>
<evidence type="ECO:0000313" key="6">
    <source>
        <dbReference type="EMBL" id="GBQ00466.1"/>
    </source>
</evidence>
<dbReference type="InterPro" id="IPR019432">
    <property type="entry name" value="Acyltransferase_MbtK/IucB-like"/>
</dbReference>
<evidence type="ECO:0000256" key="4">
    <source>
        <dbReference type="ARBA" id="ARBA00031122"/>
    </source>
</evidence>
<comment type="pathway">
    <text evidence="2">Siderophore biosynthesis; mycobactin biosynthesis.</text>
</comment>
<dbReference type="UniPathway" id="UPA00011"/>
<evidence type="ECO:0000313" key="7">
    <source>
        <dbReference type="Proteomes" id="UP000265354"/>
    </source>
</evidence>
<organism evidence="6 7">
    <name type="scientific">Streptomyces spongiicola</name>
    <dbReference type="NCBI Taxonomy" id="1690221"/>
    <lineage>
        <taxon>Bacteria</taxon>
        <taxon>Bacillati</taxon>
        <taxon>Actinomycetota</taxon>
        <taxon>Actinomycetes</taxon>
        <taxon>Kitasatosporales</taxon>
        <taxon>Streptomycetaceae</taxon>
        <taxon>Streptomyces</taxon>
    </lineage>
</organism>
<evidence type="ECO:0000256" key="1">
    <source>
        <dbReference type="ARBA" id="ARBA00003818"/>
    </source>
</evidence>
<sequence>MTSEAAAGSGTAEALFRESAEGLGTVHVRRLDPARDTDVVHSWVREERARFWGMRETSRDQVREIYEHLDSLTTHHAFLVLLGDEPVMLFQTYEPAADRVSECYEVEPGDIGVHLMVGPAKGAPRPGFTAALLGVLVGHVLADGDVRRIIAEPDARNTGAIERLRRTGFEIGPEIVLPEVDLPEVFIPEKRARLAILHRETAEALR</sequence>
<accession>A0A388SVT0</accession>
<evidence type="ECO:0000256" key="3">
    <source>
        <dbReference type="ARBA" id="ARBA00020586"/>
    </source>
</evidence>
<dbReference type="PANTHER" id="PTHR31438">
    <property type="entry name" value="LYSINE N-ACYLTRANSFERASE C17G9.06C-RELATED"/>
    <property type="match status" value="1"/>
</dbReference>
<feature type="domain" description="Acyltransferase MbtK/IucB-like conserved" evidence="5">
    <location>
        <begin position="29"/>
        <end position="77"/>
    </location>
</feature>
<proteinExistence type="predicted"/>
<dbReference type="GO" id="GO:0019290">
    <property type="term" value="P:siderophore biosynthetic process"/>
    <property type="evidence" value="ECO:0007669"/>
    <property type="project" value="InterPro"/>
</dbReference>
<dbReference type="Gene3D" id="3.40.630.30">
    <property type="match status" value="1"/>
</dbReference>
<dbReference type="RefSeq" id="WP_116427345.1">
    <property type="nucleotide sequence ID" value="NZ_BGZL01000004.1"/>
</dbReference>
<dbReference type="EMBL" id="BGZL01000004">
    <property type="protein sequence ID" value="GBQ00466.1"/>
    <property type="molecule type" value="Genomic_DNA"/>
</dbReference>